<name>A0A1H8V0J6_9SPHI</name>
<evidence type="ECO:0000259" key="1">
    <source>
        <dbReference type="Pfam" id="PF18723"/>
    </source>
</evidence>
<feature type="domain" description="5-hmdU DNA kinase helical" evidence="1">
    <location>
        <begin position="15"/>
        <end position="289"/>
    </location>
</feature>
<dbReference type="Proteomes" id="UP000198942">
    <property type="component" value="Unassembled WGS sequence"/>
</dbReference>
<proteinExistence type="predicted"/>
<reference evidence="3" key="1">
    <citation type="submission" date="2016-10" db="EMBL/GenBank/DDBJ databases">
        <authorList>
            <person name="Varghese N."/>
            <person name="Submissions S."/>
        </authorList>
    </citation>
    <scope>NUCLEOTIDE SEQUENCE [LARGE SCALE GENOMIC DNA]</scope>
    <source>
        <strain evidence="3">Gh-48</strain>
    </source>
</reference>
<dbReference type="AlphaFoldDB" id="A0A1H8V0J6"/>
<keyword evidence="3" id="KW-1185">Reference proteome</keyword>
<evidence type="ECO:0000313" key="3">
    <source>
        <dbReference type="Proteomes" id="UP000198942"/>
    </source>
</evidence>
<organism evidence="2 3">
    <name type="scientific">Mucilaginibacter gossypiicola</name>
    <dbReference type="NCBI Taxonomy" id="551995"/>
    <lineage>
        <taxon>Bacteria</taxon>
        <taxon>Pseudomonadati</taxon>
        <taxon>Bacteroidota</taxon>
        <taxon>Sphingobacteriia</taxon>
        <taxon>Sphingobacteriales</taxon>
        <taxon>Sphingobacteriaceae</taxon>
        <taxon>Mucilaginibacter</taxon>
    </lineage>
</organism>
<evidence type="ECO:0000313" key="2">
    <source>
        <dbReference type="EMBL" id="SEP08753.1"/>
    </source>
</evidence>
<dbReference type="Pfam" id="PF18723">
    <property type="entry name" value="HMUDK_hel"/>
    <property type="match status" value="1"/>
</dbReference>
<dbReference type="InterPro" id="IPR040684">
    <property type="entry name" value="HMUDK_hel"/>
</dbReference>
<dbReference type="STRING" id="551995.SAMN05192574_12162"/>
<dbReference type="OrthoDB" id="3333864at2"/>
<dbReference type="EMBL" id="FOCL01000021">
    <property type="protein sequence ID" value="SEP08753.1"/>
    <property type="molecule type" value="Genomic_DNA"/>
</dbReference>
<dbReference type="RefSeq" id="WP_091222458.1">
    <property type="nucleotide sequence ID" value="NZ_FOCL01000021.1"/>
</dbReference>
<gene>
    <name evidence="2" type="ORF">SAMN05192574_12162</name>
</gene>
<protein>
    <recommendedName>
        <fullName evidence="1">5-hmdU DNA kinase helical domain-containing protein</fullName>
    </recommendedName>
</protein>
<accession>A0A1H8V0J6</accession>
<sequence length="336" mass="39357">MTTHYTKKIAPRRSTVYDSYWLFAAERFKIFERRLSDPLGPWTKNKVISDHRFTNVFRASDRVSQYLINIQYQGDQIADVFFKTLLFKLFNKIETYQYLLKETNELSYRAFDFSTYDNLLTRKLLEGKTIYSAAYIIPSAGSAFGYKFKHSNHLALLNKMMDDRAYEKIQQAKSLQDVYKILLTYPSLGTFLAFQFAIDLNYSDIINFSENDFVVAGPGAKNGITKCFTSLGDYNFEDVIRLMVDDQQRECERLGLDTPNLWDRPLQLIDCQNLFCETDKYLRVTNPEHNQSGRTRIKQKFRKSTLPITLFFPPKWNLNEKIDLSCQKKTNAVIFS</sequence>